<keyword evidence="6 13" id="KW-0413">Isomerase</keyword>
<evidence type="ECO:0000313" key="13">
    <source>
        <dbReference type="EMBL" id="TYZ20081.1"/>
    </source>
</evidence>
<accession>A0A5D6VVM7</accession>
<dbReference type="InterPro" id="IPR006171">
    <property type="entry name" value="TOPRIM_dom"/>
</dbReference>
<dbReference type="GO" id="GO:0003677">
    <property type="term" value="F:DNA binding"/>
    <property type="evidence" value="ECO:0007669"/>
    <property type="project" value="UniProtKB-KW"/>
</dbReference>
<dbReference type="OrthoDB" id="9803554at2"/>
<dbReference type="AlphaFoldDB" id="A0A5D6VVM7"/>
<dbReference type="SUPFAM" id="SSF56712">
    <property type="entry name" value="Prokaryotic type I DNA topoisomerase"/>
    <property type="match status" value="1"/>
</dbReference>
<dbReference type="Gene3D" id="1.10.290.10">
    <property type="entry name" value="Topoisomerase I, domain 4"/>
    <property type="match status" value="1"/>
</dbReference>
<dbReference type="PROSITE" id="PS00396">
    <property type="entry name" value="TOPO_IA_1"/>
    <property type="match status" value="1"/>
</dbReference>
<name>A0A5D6VVM7_9FIRM</name>
<evidence type="ECO:0000256" key="3">
    <source>
        <dbReference type="ARBA" id="ARBA00012891"/>
    </source>
</evidence>
<evidence type="ECO:0000256" key="4">
    <source>
        <dbReference type="ARBA" id="ARBA00023029"/>
    </source>
</evidence>
<dbReference type="SMART" id="SM00437">
    <property type="entry name" value="TOP1Ac"/>
    <property type="match status" value="1"/>
</dbReference>
<dbReference type="InterPro" id="IPR023406">
    <property type="entry name" value="Topo_IA_AS"/>
</dbReference>
<comment type="similarity">
    <text evidence="2">Belongs to the type IA topoisomerase family.</text>
</comment>
<dbReference type="InterPro" id="IPR013497">
    <property type="entry name" value="Topo_IA_cen"/>
</dbReference>
<reference evidence="13 14" key="1">
    <citation type="submission" date="2019-08" db="EMBL/GenBank/DDBJ databases">
        <title>Selenomonas sp. mPRGC5 and Selenomonas sp. mPRGC8 isolated from ruminal fluid of dairy goat (Capra hircus).</title>
        <authorList>
            <person name="Poothong S."/>
            <person name="Nuengjamnong C."/>
            <person name="Tanasupawat S."/>
        </authorList>
    </citation>
    <scope>NUCLEOTIDE SEQUENCE [LARGE SCALE GENOMIC DNA]</scope>
    <source>
        <strain evidence="14">mPRGC5</strain>
    </source>
</reference>
<dbReference type="EMBL" id="VTOY01000017">
    <property type="protein sequence ID" value="TYZ20081.1"/>
    <property type="molecule type" value="Genomic_DNA"/>
</dbReference>
<evidence type="ECO:0000256" key="8">
    <source>
        <dbReference type="ARBA" id="ARBA00031985"/>
    </source>
</evidence>
<gene>
    <name evidence="13" type="ORF">FZ040_12495</name>
</gene>
<dbReference type="InterPro" id="IPR013825">
    <property type="entry name" value="Topo_IA_cen_sub2"/>
</dbReference>
<comment type="caution">
    <text evidence="13">The sequence shown here is derived from an EMBL/GenBank/DDBJ whole genome shotgun (WGS) entry which is preliminary data.</text>
</comment>
<dbReference type="InterPro" id="IPR000380">
    <property type="entry name" value="Topo_IA"/>
</dbReference>
<dbReference type="GO" id="GO:0006310">
    <property type="term" value="P:DNA recombination"/>
    <property type="evidence" value="ECO:0007669"/>
    <property type="project" value="TreeGrafter"/>
</dbReference>
<sequence length="712" mass="80890">MKVIIAEKPSLARTVVQALSGKEKFDRKQGYFEGQETIVTYAYGHLFQLRDMGEYTGETAWKLEGLPFIPEKFKFRLKTSKDKAKDDSVKQQYETIRELIGRDDVDAVVNCGDSDREGQVIGDLIIHNALGQLKQKKAVYRLWLPEQTEDTIRHAVKTMKLDEEYQNLFHEGLARTYMDWLLGINLTRFLSVKLNHFMPVGRVLIPIVKIIYDRDMEIRNFKPEKYFVLESNAETNGEAVKLTFKEKYASKADCQSMQEYLNGQKATVIKVEQKDIIKRASKLFSLSTLQSRLSKLHKMTLADSLKIIQGLYEKGFVTYPRTNSEYLSEAEKGKVEAIIAKLNGEQPYLAMKDSKGIFDDSKIESHSALIITNKFPKADELGADEQLVYDTIKNRFICNFLIEDTVMSRTGMEIAVGKENFELKGDAVKQPGFLTYEPLTKKESILPNLNEGDEVAVDFRPVEKETTPPAKFDISMLSNYLKNPFRDELKEADGEAGEAEDDAAEYRAMLAGVEIGTEATRTGIIENAKHASYISEKNTKLSIEPMGEKLIESLDKLHINLYKEKTVEFSKLLKQVFHGDTEVQECVDFTAKELRSIVDGGAAVTLEQIAPAEKEVIGKCPRCGKNIYESTKAFYCSGFKAEPKCNFTMWKKDKFWESRGKKLTKAMAIKMLQGVKVKVKGLKKKSGDGTYDAYISMVDTGKWVNYEMTFEK</sequence>
<dbReference type="PRINTS" id="PR00417">
    <property type="entry name" value="PRTPISMRASEI"/>
</dbReference>
<dbReference type="SMART" id="SM00436">
    <property type="entry name" value="TOP1Bc"/>
    <property type="match status" value="1"/>
</dbReference>
<dbReference type="InterPro" id="IPR013826">
    <property type="entry name" value="Topo_IA_cen_sub3"/>
</dbReference>
<proteinExistence type="inferred from homology"/>
<dbReference type="Proteomes" id="UP000323646">
    <property type="component" value="Unassembled WGS sequence"/>
</dbReference>
<dbReference type="InterPro" id="IPR003601">
    <property type="entry name" value="Topo_IA_2"/>
</dbReference>
<dbReference type="PANTHER" id="PTHR11390:SF21">
    <property type="entry name" value="DNA TOPOISOMERASE 3-ALPHA"/>
    <property type="match status" value="1"/>
</dbReference>
<evidence type="ECO:0000259" key="12">
    <source>
        <dbReference type="PROSITE" id="PS52039"/>
    </source>
</evidence>
<dbReference type="Pfam" id="PF01131">
    <property type="entry name" value="Topoisom_bac"/>
    <property type="match status" value="1"/>
</dbReference>
<dbReference type="InterPro" id="IPR023405">
    <property type="entry name" value="Topo_IA_core_domain"/>
</dbReference>
<feature type="domain" description="Toprim" evidence="11">
    <location>
        <begin position="1"/>
        <end position="145"/>
    </location>
</feature>
<dbReference type="RefSeq" id="WP_149172302.1">
    <property type="nucleotide sequence ID" value="NZ_VTOY01000017.1"/>
</dbReference>
<keyword evidence="14" id="KW-1185">Reference proteome</keyword>
<dbReference type="Gene3D" id="1.10.460.10">
    <property type="entry name" value="Topoisomerase I, domain 2"/>
    <property type="match status" value="1"/>
</dbReference>
<evidence type="ECO:0000259" key="11">
    <source>
        <dbReference type="PROSITE" id="PS50880"/>
    </source>
</evidence>
<keyword evidence="4" id="KW-0799">Topoisomerase</keyword>
<dbReference type="CDD" id="cd03362">
    <property type="entry name" value="TOPRIM_TopoIA_TopoIII"/>
    <property type="match status" value="1"/>
</dbReference>
<dbReference type="PROSITE" id="PS52039">
    <property type="entry name" value="TOPO_IA_2"/>
    <property type="match status" value="1"/>
</dbReference>
<protein>
    <recommendedName>
        <fullName evidence="3">DNA topoisomerase</fullName>
        <ecNumber evidence="3">5.6.2.1</ecNumber>
    </recommendedName>
    <alternativeName>
        <fullName evidence="10">Omega-protein</fullName>
    </alternativeName>
    <alternativeName>
        <fullName evidence="9">Relaxing enzyme</fullName>
    </alternativeName>
    <alternativeName>
        <fullName evidence="7">Swivelase</fullName>
    </alternativeName>
    <alternativeName>
        <fullName evidence="8">Untwisting enzyme</fullName>
    </alternativeName>
</protein>
<keyword evidence="5" id="KW-0238">DNA-binding</keyword>
<evidence type="ECO:0000256" key="10">
    <source>
        <dbReference type="ARBA" id="ARBA00032877"/>
    </source>
</evidence>
<evidence type="ECO:0000256" key="9">
    <source>
        <dbReference type="ARBA" id="ARBA00032235"/>
    </source>
</evidence>
<evidence type="ECO:0000256" key="1">
    <source>
        <dbReference type="ARBA" id="ARBA00000213"/>
    </source>
</evidence>
<dbReference type="GO" id="GO:0006281">
    <property type="term" value="P:DNA repair"/>
    <property type="evidence" value="ECO:0007669"/>
    <property type="project" value="TreeGrafter"/>
</dbReference>
<organism evidence="13 14">
    <name type="scientific">Selenomonas ruminis</name>
    <dbReference type="NCBI Taxonomy" id="2593411"/>
    <lineage>
        <taxon>Bacteria</taxon>
        <taxon>Bacillati</taxon>
        <taxon>Bacillota</taxon>
        <taxon>Negativicutes</taxon>
        <taxon>Selenomonadales</taxon>
        <taxon>Selenomonadaceae</taxon>
        <taxon>Selenomonas</taxon>
    </lineage>
</organism>
<dbReference type="InterPro" id="IPR013824">
    <property type="entry name" value="Topo_IA_cen_sub1"/>
</dbReference>
<evidence type="ECO:0000256" key="5">
    <source>
        <dbReference type="ARBA" id="ARBA00023125"/>
    </source>
</evidence>
<evidence type="ECO:0000256" key="2">
    <source>
        <dbReference type="ARBA" id="ARBA00009446"/>
    </source>
</evidence>
<dbReference type="Gene3D" id="3.40.50.140">
    <property type="match status" value="1"/>
</dbReference>
<evidence type="ECO:0000256" key="6">
    <source>
        <dbReference type="ARBA" id="ARBA00023235"/>
    </source>
</evidence>
<evidence type="ECO:0000256" key="7">
    <source>
        <dbReference type="ARBA" id="ARBA00030003"/>
    </source>
</evidence>
<dbReference type="Gene3D" id="2.70.20.10">
    <property type="entry name" value="Topoisomerase I, domain 3"/>
    <property type="match status" value="1"/>
</dbReference>
<dbReference type="EC" id="5.6.2.1" evidence="3"/>
<feature type="domain" description="Topo IA-type catalytic" evidence="12">
    <location>
        <begin position="165"/>
        <end position="598"/>
    </location>
</feature>
<evidence type="ECO:0000313" key="14">
    <source>
        <dbReference type="Proteomes" id="UP000323646"/>
    </source>
</evidence>
<dbReference type="PANTHER" id="PTHR11390">
    <property type="entry name" value="PROKARYOTIC DNA TOPOISOMERASE"/>
    <property type="match status" value="1"/>
</dbReference>
<dbReference type="Pfam" id="PF01751">
    <property type="entry name" value="Toprim"/>
    <property type="match status" value="1"/>
</dbReference>
<dbReference type="SMART" id="SM00493">
    <property type="entry name" value="TOPRIM"/>
    <property type="match status" value="1"/>
</dbReference>
<dbReference type="GO" id="GO:0006265">
    <property type="term" value="P:DNA topological change"/>
    <property type="evidence" value="ECO:0007669"/>
    <property type="project" value="InterPro"/>
</dbReference>
<dbReference type="PROSITE" id="PS50880">
    <property type="entry name" value="TOPRIM"/>
    <property type="match status" value="1"/>
</dbReference>
<dbReference type="GO" id="GO:0003917">
    <property type="term" value="F:DNA topoisomerase type I (single strand cut, ATP-independent) activity"/>
    <property type="evidence" value="ECO:0007669"/>
    <property type="project" value="UniProtKB-EC"/>
</dbReference>
<dbReference type="GO" id="GO:0043597">
    <property type="term" value="C:cytoplasmic replication fork"/>
    <property type="evidence" value="ECO:0007669"/>
    <property type="project" value="TreeGrafter"/>
</dbReference>
<dbReference type="InterPro" id="IPR003602">
    <property type="entry name" value="Topo_IA_DNA-bd_dom"/>
</dbReference>
<comment type="catalytic activity">
    <reaction evidence="1">
        <text>ATP-independent breakage of single-stranded DNA, followed by passage and rejoining.</text>
        <dbReference type="EC" id="5.6.2.1"/>
    </reaction>
</comment>
<dbReference type="InterPro" id="IPR034144">
    <property type="entry name" value="TOPRIM_TopoIII"/>
</dbReference>